<dbReference type="AlphaFoldDB" id="A0AAD9GYN8"/>
<dbReference type="Proteomes" id="UP001259832">
    <property type="component" value="Unassembled WGS sequence"/>
</dbReference>
<keyword evidence="2" id="KW-1185">Reference proteome</keyword>
<proteinExistence type="predicted"/>
<sequence length="78" mass="9099">MTHAQKYCEKIAQRKKAKADATKSSPVQVVDENCRNTQEKYSYKSTSIDWIPAENTKHIARHEEWIDIPYIQYPDQSG</sequence>
<dbReference type="EMBL" id="JASMQC010000003">
    <property type="protein sequence ID" value="KAK1946693.1"/>
    <property type="molecule type" value="Genomic_DNA"/>
</dbReference>
<gene>
    <name evidence="1" type="ORF">P3T76_002245</name>
</gene>
<protein>
    <submittedName>
        <fullName evidence="1">Uncharacterized protein</fullName>
    </submittedName>
</protein>
<accession>A0AAD9GYN8</accession>
<comment type="caution">
    <text evidence="1">The sequence shown here is derived from an EMBL/GenBank/DDBJ whole genome shotgun (WGS) entry which is preliminary data.</text>
</comment>
<evidence type="ECO:0000313" key="2">
    <source>
        <dbReference type="Proteomes" id="UP001259832"/>
    </source>
</evidence>
<name>A0AAD9GYN8_9STRA</name>
<organism evidence="1 2">
    <name type="scientific">Phytophthora citrophthora</name>
    <dbReference type="NCBI Taxonomy" id="4793"/>
    <lineage>
        <taxon>Eukaryota</taxon>
        <taxon>Sar</taxon>
        <taxon>Stramenopiles</taxon>
        <taxon>Oomycota</taxon>
        <taxon>Peronosporomycetes</taxon>
        <taxon>Peronosporales</taxon>
        <taxon>Peronosporaceae</taxon>
        <taxon>Phytophthora</taxon>
    </lineage>
</organism>
<evidence type="ECO:0000313" key="1">
    <source>
        <dbReference type="EMBL" id="KAK1946693.1"/>
    </source>
</evidence>
<reference evidence="1" key="1">
    <citation type="submission" date="2023-08" db="EMBL/GenBank/DDBJ databases">
        <title>Reference Genome Resource for the Citrus Pathogen Phytophthora citrophthora.</title>
        <authorList>
            <person name="Moller H."/>
            <person name="Coetzee B."/>
            <person name="Rose L.J."/>
            <person name="Van Niekerk J.M."/>
        </authorList>
    </citation>
    <scope>NUCLEOTIDE SEQUENCE</scope>
    <source>
        <strain evidence="1">STE-U-9442</strain>
    </source>
</reference>